<dbReference type="RefSeq" id="WP_184959525.1">
    <property type="nucleotide sequence ID" value="NZ_JACHIN010000002.1"/>
</dbReference>
<dbReference type="InterPro" id="IPR008984">
    <property type="entry name" value="SMAD_FHA_dom_sf"/>
</dbReference>
<dbReference type="Proteomes" id="UP000568380">
    <property type="component" value="Unassembled WGS sequence"/>
</dbReference>
<evidence type="ECO:0000313" key="3">
    <source>
        <dbReference type="EMBL" id="MBB5076166.1"/>
    </source>
</evidence>
<dbReference type="InterPro" id="IPR000253">
    <property type="entry name" value="FHA_dom"/>
</dbReference>
<gene>
    <name evidence="3" type="ORF">HNR40_001630</name>
</gene>
<sequence>MEVITVQRDFQGSTAVETRHLRPGESITFGRGTADTPVDLRLDDPAVSRKAGQLRAVKDYWEISNLSRRYAYVVENLEGGGFVRLSPGTVDAPIPFETARVRVPGRQDQLTFLVLAPLKRRLATEHDPGGATSTPQPYPLDPAAKYFLVLAALCEPQLRDPARDRVPSVPEVRQRLAALGLSRSAVNYHVDFLAGTKFRLQPPGQGAGVDWKPRSIVKHALRFGLITPAHLVLLPPA</sequence>
<organism evidence="3 4">
    <name type="scientific">Nonomuraea endophytica</name>
    <dbReference type="NCBI Taxonomy" id="714136"/>
    <lineage>
        <taxon>Bacteria</taxon>
        <taxon>Bacillati</taxon>
        <taxon>Actinomycetota</taxon>
        <taxon>Actinomycetes</taxon>
        <taxon>Streptosporangiales</taxon>
        <taxon>Streptosporangiaceae</taxon>
        <taxon>Nonomuraea</taxon>
    </lineage>
</organism>
<name>A0A7W8EEC3_9ACTN</name>
<dbReference type="PROSITE" id="PS50006">
    <property type="entry name" value="FHA_DOMAIN"/>
    <property type="match status" value="1"/>
</dbReference>
<proteinExistence type="predicted"/>
<comment type="caution">
    <text evidence="3">The sequence shown here is derived from an EMBL/GenBank/DDBJ whole genome shotgun (WGS) entry which is preliminary data.</text>
</comment>
<keyword evidence="1" id="KW-0597">Phosphoprotein</keyword>
<evidence type="ECO:0000259" key="2">
    <source>
        <dbReference type="PROSITE" id="PS50006"/>
    </source>
</evidence>
<dbReference type="EMBL" id="JACHIN010000002">
    <property type="protein sequence ID" value="MBB5076166.1"/>
    <property type="molecule type" value="Genomic_DNA"/>
</dbReference>
<protein>
    <recommendedName>
        <fullName evidence="2">FHA domain-containing protein</fullName>
    </recommendedName>
</protein>
<dbReference type="Gene3D" id="2.60.200.20">
    <property type="match status" value="1"/>
</dbReference>
<dbReference type="AlphaFoldDB" id="A0A7W8EEC3"/>
<feature type="domain" description="FHA" evidence="2">
    <location>
        <begin position="27"/>
        <end position="73"/>
    </location>
</feature>
<reference evidence="3 4" key="1">
    <citation type="submission" date="2020-08" db="EMBL/GenBank/DDBJ databases">
        <title>Genomic Encyclopedia of Type Strains, Phase IV (KMG-IV): sequencing the most valuable type-strain genomes for metagenomic binning, comparative biology and taxonomic classification.</title>
        <authorList>
            <person name="Goeker M."/>
        </authorList>
    </citation>
    <scope>NUCLEOTIDE SEQUENCE [LARGE SCALE GENOMIC DNA]</scope>
    <source>
        <strain evidence="3 4">DSM 45385</strain>
    </source>
</reference>
<dbReference type="SUPFAM" id="SSF49879">
    <property type="entry name" value="SMAD/FHA domain"/>
    <property type="match status" value="1"/>
</dbReference>
<keyword evidence="4" id="KW-1185">Reference proteome</keyword>
<evidence type="ECO:0000313" key="4">
    <source>
        <dbReference type="Proteomes" id="UP000568380"/>
    </source>
</evidence>
<evidence type="ECO:0000256" key="1">
    <source>
        <dbReference type="ARBA" id="ARBA00022553"/>
    </source>
</evidence>
<accession>A0A7W8EEC3</accession>